<evidence type="ECO:0000313" key="4">
    <source>
        <dbReference type="Proteomes" id="UP000752171"/>
    </source>
</evidence>
<evidence type="ECO:0000259" key="2">
    <source>
        <dbReference type="Pfam" id="PF15269"/>
    </source>
</evidence>
<comment type="caution">
    <text evidence="3">The sequence shown here is derived from an EMBL/GenBank/DDBJ whole genome shotgun (WGS) entry which is preliminary data.</text>
</comment>
<dbReference type="GeneID" id="103042768"/>
<dbReference type="PANTHER" id="PTHR14678">
    <property type="entry name" value="PROLINE-RICH PROTEIN 35-RELATED"/>
    <property type="match status" value="1"/>
</dbReference>
<feature type="region of interest" description="Disordered" evidence="1">
    <location>
        <begin position="577"/>
        <end position="609"/>
    </location>
</feature>
<feature type="region of interest" description="Disordered" evidence="1">
    <location>
        <begin position="367"/>
        <end position="413"/>
    </location>
</feature>
<protein>
    <submittedName>
        <fullName evidence="3">Proline-rich protein 35</fullName>
    </submittedName>
</protein>
<sequence>MPKEECKVASGCKQHKERKPKKPHYIPRPFGKPYNYKCFQCPFTCMEKSHLYNHMKYSLCKNSLSLLIESDWPYKKGNLLHTDHLRLQQGELNSRNSPAKETPEGGAAADNSPAQAENFEAEGMETEEREAEGTSGQLEASSEANINGAANASPKQEAELVMADVFSLEEQLLRARSVEVESKLRHYRLSKTCLSGPAALLSEQFRLLSSQTPSAKPKSDTLTTGSLPCYPPPLTPGHLDCPEAPGLNLSLLGVGYPLTPINPGLFSYLNPALSAASAAAAAAAVTSTNSPAQIGPLPFLASAAQLTHSHTHSDRTLLTPPRLYYPFLCEHTFGDQAKSVKSSVSLDPAGQAYSPKLSMWKVPALRPANTQSSGTAWTSPSRSAADRLPARDDKEQGLKRAAAAMDSHNAPGEKKAAVSFSFDRATPTATITAERLLLHSGLHSQSGLDERFSVSPSSLGSSPHHGLERTRDSGEEKERGKDRGMESCAAALLRDLSSALQEYQHAERQAAMQPEQCHLWAHLGKIRSELSHIQQALERTSRQSDGPLDLSVKKDAVAMAIAAEGARHQILLGDRREAKEETWCSETDEEEEERDEGETEEDGNEMKERRKRSLDVLIKLNQSGVPMVKPGVTLVKSGVSMVKSEVLPGGVGGGLALRAAEAEALWHSRTTKCEADSSVLLCSKTPNRPPSIQHLDTVCPPSPLTANDA</sequence>
<evidence type="ECO:0000313" key="3">
    <source>
        <dbReference type="EMBL" id="KAG9276806.1"/>
    </source>
</evidence>
<feature type="compositionally biased region" description="Acidic residues" evidence="1">
    <location>
        <begin position="586"/>
        <end position="603"/>
    </location>
</feature>
<dbReference type="InterPro" id="IPR039363">
    <property type="entry name" value="ZNF750"/>
</dbReference>
<proteinExistence type="predicted"/>
<feature type="compositionally biased region" description="Polar residues" evidence="1">
    <location>
        <begin position="368"/>
        <end position="382"/>
    </location>
</feature>
<feature type="compositionally biased region" description="Low complexity" evidence="1">
    <location>
        <begin position="455"/>
        <end position="464"/>
    </location>
</feature>
<feature type="region of interest" description="Disordered" evidence="1">
    <location>
        <begin position="448"/>
        <end position="483"/>
    </location>
</feature>
<feature type="region of interest" description="Disordered" evidence="1">
    <location>
        <begin position="91"/>
        <end position="140"/>
    </location>
</feature>
<gene>
    <name evidence="3" type="primary">PRR35</name>
    <name evidence="3" type="ORF">AMEX_G9155</name>
</gene>
<dbReference type="CTD" id="146325"/>
<accession>A0A8T2M599</accession>
<feature type="compositionally biased region" description="Basic and acidic residues" evidence="1">
    <location>
        <begin position="384"/>
        <end position="398"/>
    </location>
</feature>
<dbReference type="Proteomes" id="UP000752171">
    <property type="component" value="Unassembled WGS sequence"/>
</dbReference>
<dbReference type="PANTHER" id="PTHR14678:SF2">
    <property type="entry name" value="PROLINE-RICH PROTEIN 35"/>
    <property type="match status" value="1"/>
</dbReference>
<feature type="domain" description="Zinc finger protein 750-like zinc finger" evidence="2">
    <location>
        <begin position="17"/>
        <end position="67"/>
    </location>
</feature>
<dbReference type="InterPro" id="IPR039064">
    <property type="entry name" value="ZNF750_Znf"/>
</dbReference>
<dbReference type="Pfam" id="PF15269">
    <property type="entry name" value="zf-C2H2_7"/>
    <property type="match status" value="1"/>
</dbReference>
<feature type="compositionally biased region" description="Acidic residues" evidence="1">
    <location>
        <begin position="119"/>
        <end position="130"/>
    </location>
</feature>
<dbReference type="OrthoDB" id="9885698at2759"/>
<dbReference type="AlphaFoldDB" id="A0A8T2M599"/>
<reference evidence="3 4" key="1">
    <citation type="submission" date="2021-07" db="EMBL/GenBank/DDBJ databases">
        <authorList>
            <person name="Imarazene B."/>
            <person name="Zahm M."/>
            <person name="Klopp C."/>
            <person name="Cabau C."/>
            <person name="Beille S."/>
            <person name="Jouanno E."/>
            <person name="Castinel A."/>
            <person name="Lluch J."/>
            <person name="Gil L."/>
            <person name="Kuchtly C."/>
            <person name="Lopez Roques C."/>
            <person name="Donnadieu C."/>
            <person name="Parrinello H."/>
            <person name="Journot L."/>
            <person name="Du K."/>
            <person name="Schartl M."/>
            <person name="Retaux S."/>
            <person name="Guiguen Y."/>
        </authorList>
    </citation>
    <scope>NUCLEOTIDE SEQUENCE [LARGE SCALE GENOMIC DNA]</scope>
    <source>
        <strain evidence="3">Pach_M1</strain>
        <tissue evidence="3">Testis</tissue>
    </source>
</reference>
<evidence type="ECO:0000256" key="1">
    <source>
        <dbReference type="SAM" id="MobiDB-lite"/>
    </source>
</evidence>
<dbReference type="KEGG" id="amex:103042768"/>
<feature type="compositionally biased region" description="Basic and acidic residues" evidence="1">
    <location>
        <begin position="465"/>
        <end position="483"/>
    </location>
</feature>
<organism evidence="3 4">
    <name type="scientific">Astyanax mexicanus</name>
    <name type="common">Blind cave fish</name>
    <name type="synonym">Astyanax fasciatus mexicanus</name>
    <dbReference type="NCBI Taxonomy" id="7994"/>
    <lineage>
        <taxon>Eukaryota</taxon>
        <taxon>Metazoa</taxon>
        <taxon>Chordata</taxon>
        <taxon>Craniata</taxon>
        <taxon>Vertebrata</taxon>
        <taxon>Euteleostomi</taxon>
        <taxon>Actinopterygii</taxon>
        <taxon>Neopterygii</taxon>
        <taxon>Teleostei</taxon>
        <taxon>Ostariophysi</taxon>
        <taxon>Characiformes</taxon>
        <taxon>Characoidei</taxon>
        <taxon>Acestrorhamphidae</taxon>
        <taxon>Acestrorhamphinae</taxon>
        <taxon>Astyanax</taxon>
    </lineage>
</organism>
<name>A0A8T2M599_ASTMX</name>
<dbReference type="EMBL" id="JAICCE010000006">
    <property type="protein sequence ID" value="KAG9276806.1"/>
    <property type="molecule type" value="Genomic_DNA"/>
</dbReference>